<organism evidence="1 2">
    <name type="scientific">Lyngbya confervoides BDU141951</name>
    <dbReference type="NCBI Taxonomy" id="1574623"/>
    <lineage>
        <taxon>Bacteria</taxon>
        <taxon>Bacillati</taxon>
        <taxon>Cyanobacteriota</taxon>
        <taxon>Cyanophyceae</taxon>
        <taxon>Oscillatoriophycideae</taxon>
        <taxon>Oscillatoriales</taxon>
        <taxon>Microcoleaceae</taxon>
        <taxon>Lyngbya</taxon>
    </lineage>
</organism>
<keyword evidence="2" id="KW-1185">Reference proteome</keyword>
<protein>
    <submittedName>
        <fullName evidence="1">Acetyltransferase</fullName>
    </submittedName>
</protein>
<dbReference type="Proteomes" id="UP000031561">
    <property type="component" value="Unassembled WGS sequence"/>
</dbReference>
<name>A0ABD4T7R5_9CYAN</name>
<dbReference type="AlphaFoldDB" id="A0ABD4T7R5"/>
<sequence>MFLKHQPSGNLVEILAVQDLMDPFKRTVLGRFHAGEELQDDETFTKSHLIFPSQEPLPQCWLDAEYRDHLQSQNQEKQANSVAVMG</sequence>
<dbReference type="EMBL" id="JTHE03000100">
    <property type="protein sequence ID" value="MCM1984508.1"/>
    <property type="molecule type" value="Genomic_DNA"/>
</dbReference>
<proteinExistence type="predicted"/>
<evidence type="ECO:0000313" key="1">
    <source>
        <dbReference type="EMBL" id="MCM1984508.1"/>
    </source>
</evidence>
<accession>A0ABD4T7R5</accession>
<gene>
    <name evidence="1" type="ORF">QQ91_0016925</name>
</gene>
<comment type="caution">
    <text evidence="1">The sequence shown here is derived from an EMBL/GenBank/DDBJ whole genome shotgun (WGS) entry which is preliminary data.</text>
</comment>
<reference evidence="1 2" key="1">
    <citation type="journal article" date="2015" name="Genome Announc.">
        <title>Draft Genome Sequence of Filamentous Marine Cyanobacterium Lyngbya confervoides Strain BDU141951.</title>
        <authorList>
            <person name="Chandrababunaidu M.M."/>
            <person name="Sen D."/>
            <person name="Tripathy S."/>
        </authorList>
    </citation>
    <scope>NUCLEOTIDE SEQUENCE [LARGE SCALE GENOMIC DNA]</scope>
    <source>
        <strain evidence="1 2">BDU141951</strain>
    </source>
</reference>
<evidence type="ECO:0000313" key="2">
    <source>
        <dbReference type="Proteomes" id="UP000031561"/>
    </source>
</evidence>
<dbReference type="RefSeq" id="WP_166276346.1">
    <property type="nucleotide sequence ID" value="NZ_JTHE03000100.1"/>
</dbReference>